<reference evidence="4" key="1">
    <citation type="submission" date="2016-06" db="UniProtKB">
        <authorList>
            <consortium name="WormBaseParasite"/>
        </authorList>
    </citation>
    <scope>IDENTIFICATION</scope>
</reference>
<dbReference type="AlphaFoldDB" id="A0A183SJX8"/>
<protein>
    <submittedName>
        <fullName evidence="2 4">Uncharacterized protein</fullName>
    </submittedName>
</protein>
<name>A0A183SJX8_SCHSO</name>
<reference evidence="2 3" key="2">
    <citation type="submission" date="2018-11" db="EMBL/GenBank/DDBJ databases">
        <authorList>
            <consortium name="Pathogen Informatics"/>
        </authorList>
    </citation>
    <scope>NUCLEOTIDE SEQUENCE [LARGE SCALE GENOMIC DNA]</scope>
    <source>
        <strain evidence="2 3">NST_G2</strain>
    </source>
</reference>
<feature type="compositionally biased region" description="Basic and acidic residues" evidence="1">
    <location>
        <begin position="1"/>
        <end position="22"/>
    </location>
</feature>
<proteinExistence type="predicted"/>
<dbReference type="EMBL" id="UYSU01032900">
    <property type="protein sequence ID" value="VDL90911.1"/>
    <property type="molecule type" value="Genomic_DNA"/>
</dbReference>
<sequence length="79" mass="8455">MTVQYESDKINTAKGWMRKEEAVVGDDEDDDDDGGGGARGGARSCSGGHNRHRDAAEIQGKIQSRKQDGTILCSDRGMG</sequence>
<dbReference type="Proteomes" id="UP000275846">
    <property type="component" value="Unassembled WGS sequence"/>
</dbReference>
<organism evidence="4">
    <name type="scientific">Schistocephalus solidus</name>
    <name type="common">Tapeworm</name>
    <dbReference type="NCBI Taxonomy" id="70667"/>
    <lineage>
        <taxon>Eukaryota</taxon>
        <taxon>Metazoa</taxon>
        <taxon>Spiralia</taxon>
        <taxon>Lophotrochozoa</taxon>
        <taxon>Platyhelminthes</taxon>
        <taxon>Cestoda</taxon>
        <taxon>Eucestoda</taxon>
        <taxon>Diphyllobothriidea</taxon>
        <taxon>Diphyllobothriidae</taxon>
        <taxon>Schistocephalus</taxon>
    </lineage>
</organism>
<evidence type="ECO:0000256" key="1">
    <source>
        <dbReference type="SAM" id="MobiDB-lite"/>
    </source>
</evidence>
<evidence type="ECO:0000313" key="3">
    <source>
        <dbReference type="Proteomes" id="UP000275846"/>
    </source>
</evidence>
<evidence type="ECO:0000313" key="2">
    <source>
        <dbReference type="EMBL" id="VDL90911.1"/>
    </source>
</evidence>
<keyword evidence="3" id="KW-1185">Reference proteome</keyword>
<accession>A0A183SJX8</accession>
<evidence type="ECO:0000313" key="4">
    <source>
        <dbReference type="WBParaSite" id="SSLN_0000467801-mRNA-1"/>
    </source>
</evidence>
<dbReference type="WBParaSite" id="SSLN_0000467801-mRNA-1">
    <property type="protein sequence ID" value="SSLN_0000467801-mRNA-1"/>
    <property type="gene ID" value="SSLN_0000467801"/>
</dbReference>
<feature type="region of interest" description="Disordered" evidence="1">
    <location>
        <begin position="1"/>
        <end position="79"/>
    </location>
</feature>
<feature type="compositionally biased region" description="Acidic residues" evidence="1">
    <location>
        <begin position="23"/>
        <end position="34"/>
    </location>
</feature>
<gene>
    <name evidence="2" type="ORF">SSLN_LOCUS4526</name>
</gene>